<comment type="caution">
    <text evidence="2">The sequence shown here is derived from an EMBL/GenBank/DDBJ whole genome shotgun (WGS) entry which is preliminary data.</text>
</comment>
<dbReference type="Proteomes" id="UP000886808">
    <property type="component" value="Unassembled WGS sequence"/>
</dbReference>
<dbReference type="EMBL" id="DXIE01000015">
    <property type="protein sequence ID" value="HIV61612.1"/>
    <property type="molecule type" value="Genomic_DNA"/>
</dbReference>
<dbReference type="InterPro" id="IPR007395">
    <property type="entry name" value="Zn_peptidase_2"/>
</dbReference>
<reference evidence="2" key="1">
    <citation type="journal article" date="2021" name="PeerJ">
        <title>Extensive microbial diversity within the chicken gut microbiome revealed by metagenomics and culture.</title>
        <authorList>
            <person name="Gilroy R."/>
            <person name="Ravi A."/>
            <person name="Getino M."/>
            <person name="Pursley I."/>
            <person name="Horton D.L."/>
            <person name="Alikhan N.F."/>
            <person name="Baker D."/>
            <person name="Gharbi K."/>
            <person name="Hall N."/>
            <person name="Watson M."/>
            <person name="Adriaenssens E.M."/>
            <person name="Foster-Nyarko E."/>
            <person name="Jarju S."/>
            <person name="Secka A."/>
            <person name="Antonio M."/>
            <person name="Oren A."/>
            <person name="Chaudhuri R.R."/>
            <person name="La Ragione R."/>
            <person name="Hildebrand F."/>
            <person name="Pallen M.J."/>
        </authorList>
    </citation>
    <scope>NUCLEOTIDE SEQUENCE</scope>
    <source>
        <strain evidence="2">CHK193-4272</strain>
    </source>
</reference>
<dbReference type="PANTHER" id="PTHR36434:SF1">
    <property type="entry name" value="MEMBRANE PROTEASE YUGP-RELATED"/>
    <property type="match status" value="1"/>
</dbReference>
<dbReference type="PANTHER" id="PTHR36434">
    <property type="entry name" value="MEMBRANE PROTEASE YUGP-RELATED"/>
    <property type="match status" value="1"/>
</dbReference>
<dbReference type="AlphaFoldDB" id="A0A9D1PIA4"/>
<evidence type="ECO:0000313" key="2">
    <source>
        <dbReference type="EMBL" id="HIV61612.1"/>
    </source>
</evidence>
<keyword evidence="1" id="KW-1133">Transmembrane helix</keyword>
<feature type="transmembrane region" description="Helical" evidence="1">
    <location>
        <begin position="6"/>
        <end position="25"/>
    </location>
</feature>
<sequence length="234" mass="25694">MPYFYGFDYYYIVLVLPCIFFAMWAQFKVNSTFKKYSAVRSRRGLTGSQAAEAVLRASGVYNVRVERVAGHLTDHYDPRTNVIRLSDSVYSSTSVASIGVAAHEAGHAVQYARNYAPIKLRAAIIPITNIGSTLAMPLILIGLVFSFGGLITLGIIFFAFATLFQLITLPVELDASRRALAAIENGGLLYEDEHKMAKKTLWAAAMTYVAALAVSLAQLLRLILLFGGRGNRDD</sequence>
<keyword evidence="1" id="KW-0472">Membrane</keyword>
<dbReference type="Pfam" id="PF04298">
    <property type="entry name" value="Zn_peptidase_2"/>
    <property type="match status" value="1"/>
</dbReference>
<proteinExistence type="predicted"/>
<reference evidence="2" key="2">
    <citation type="submission" date="2021-04" db="EMBL/GenBank/DDBJ databases">
        <authorList>
            <person name="Gilroy R."/>
        </authorList>
    </citation>
    <scope>NUCLEOTIDE SEQUENCE</scope>
    <source>
        <strain evidence="2">CHK193-4272</strain>
    </source>
</reference>
<keyword evidence="1" id="KW-0812">Transmembrane</keyword>
<feature type="transmembrane region" description="Helical" evidence="1">
    <location>
        <begin position="201"/>
        <end position="224"/>
    </location>
</feature>
<organism evidence="2 3">
    <name type="scientific">Candidatus Butyricicoccus avistercoris</name>
    <dbReference type="NCBI Taxonomy" id="2838518"/>
    <lineage>
        <taxon>Bacteria</taxon>
        <taxon>Bacillati</taxon>
        <taxon>Bacillota</taxon>
        <taxon>Clostridia</taxon>
        <taxon>Eubacteriales</taxon>
        <taxon>Butyricicoccaceae</taxon>
        <taxon>Butyricicoccus</taxon>
    </lineage>
</organism>
<evidence type="ECO:0000313" key="3">
    <source>
        <dbReference type="Proteomes" id="UP000886808"/>
    </source>
</evidence>
<evidence type="ECO:0000256" key="1">
    <source>
        <dbReference type="SAM" id="Phobius"/>
    </source>
</evidence>
<gene>
    <name evidence="2" type="ORF">H9746_02015</name>
</gene>
<name>A0A9D1PIA4_9FIRM</name>
<accession>A0A9D1PIA4</accession>
<protein>
    <submittedName>
        <fullName evidence="2">Zinc metallopeptidase</fullName>
    </submittedName>
</protein>